<evidence type="ECO:0000313" key="8">
    <source>
        <dbReference type="EMBL" id="RKS79647.1"/>
    </source>
</evidence>
<dbReference type="InterPro" id="IPR001789">
    <property type="entry name" value="Sig_transdc_resp-reg_receiver"/>
</dbReference>
<comment type="caution">
    <text evidence="8">The sequence shown here is derived from an EMBL/GenBank/DDBJ whole genome shotgun (WGS) entry which is preliminary data.</text>
</comment>
<dbReference type="Pfam" id="PF00072">
    <property type="entry name" value="Response_reg"/>
    <property type="match status" value="1"/>
</dbReference>
<dbReference type="CDD" id="cd17535">
    <property type="entry name" value="REC_NarL-like"/>
    <property type="match status" value="1"/>
</dbReference>
<keyword evidence="3" id="KW-0238">DNA-binding</keyword>
<evidence type="ECO:0000256" key="2">
    <source>
        <dbReference type="ARBA" id="ARBA00023015"/>
    </source>
</evidence>
<feature type="modified residue" description="4-aspartylphosphate" evidence="5">
    <location>
        <position position="43"/>
    </location>
</feature>
<organism evidence="8 9">
    <name type="scientific">Actinomadura pelletieri DSM 43383</name>
    <dbReference type="NCBI Taxonomy" id="1120940"/>
    <lineage>
        <taxon>Bacteria</taxon>
        <taxon>Bacillati</taxon>
        <taxon>Actinomycetota</taxon>
        <taxon>Actinomycetes</taxon>
        <taxon>Streptosporangiales</taxon>
        <taxon>Thermomonosporaceae</taxon>
        <taxon>Actinomadura</taxon>
    </lineage>
</organism>
<dbReference type="Pfam" id="PF00196">
    <property type="entry name" value="GerE"/>
    <property type="match status" value="1"/>
</dbReference>
<dbReference type="PROSITE" id="PS50043">
    <property type="entry name" value="HTH_LUXR_2"/>
    <property type="match status" value="1"/>
</dbReference>
<dbReference type="InterPro" id="IPR011006">
    <property type="entry name" value="CheY-like_superfamily"/>
</dbReference>
<dbReference type="SMART" id="SM00421">
    <property type="entry name" value="HTH_LUXR"/>
    <property type="match status" value="1"/>
</dbReference>
<evidence type="ECO:0000256" key="5">
    <source>
        <dbReference type="PROSITE-ProRule" id="PRU00169"/>
    </source>
</evidence>
<keyword evidence="1 5" id="KW-0597">Phosphoprotein</keyword>
<proteinExistence type="predicted"/>
<dbReference type="SUPFAM" id="SSF46894">
    <property type="entry name" value="C-terminal effector domain of the bipartite response regulators"/>
    <property type="match status" value="1"/>
</dbReference>
<dbReference type="PROSITE" id="PS50110">
    <property type="entry name" value="RESPONSE_REGULATORY"/>
    <property type="match status" value="1"/>
</dbReference>
<dbReference type="GO" id="GO:0000160">
    <property type="term" value="P:phosphorelay signal transduction system"/>
    <property type="evidence" value="ECO:0007669"/>
    <property type="project" value="InterPro"/>
</dbReference>
<dbReference type="CDD" id="cd06170">
    <property type="entry name" value="LuxR_C_like"/>
    <property type="match status" value="1"/>
</dbReference>
<dbReference type="PANTHER" id="PTHR43214:SF24">
    <property type="entry name" value="TRANSCRIPTIONAL REGULATORY PROTEIN NARL-RELATED"/>
    <property type="match status" value="1"/>
</dbReference>
<protein>
    <submittedName>
        <fullName evidence="8">LuxR family two component transcriptional regulator</fullName>
    </submittedName>
</protein>
<dbReference type="Proteomes" id="UP000274601">
    <property type="component" value="Unassembled WGS sequence"/>
</dbReference>
<dbReference type="InterPro" id="IPR000792">
    <property type="entry name" value="Tscrpt_reg_LuxR_C"/>
</dbReference>
<evidence type="ECO:0000259" key="7">
    <source>
        <dbReference type="PROSITE" id="PS50110"/>
    </source>
</evidence>
<dbReference type="InterPro" id="IPR058245">
    <property type="entry name" value="NreC/VraR/RcsB-like_REC"/>
</dbReference>
<keyword evidence="2" id="KW-0805">Transcription regulation</keyword>
<dbReference type="SMART" id="SM00448">
    <property type="entry name" value="REC"/>
    <property type="match status" value="1"/>
</dbReference>
<dbReference type="GO" id="GO:0003677">
    <property type="term" value="F:DNA binding"/>
    <property type="evidence" value="ECO:0007669"/>
    <property type="project" value="UniProtKB-KW"/>
</dbReference>
<evidence type="ECO:0000256" key="3">
    <source>
        <dbReference type="ARBA" id="ARBA00023125"/>
    </source>
</evidence>
<reference evidence="8 9" key="1">
    <citation type="submission" date="2018-10" db="EMBL/GenBank/DDBJ databases">
        <title>Genomic Encyclopedia of Archaeal and Bacterial Type Strains, Phase II (KMG-II): from individual species to whole genera.</title>
        <authorList>
            <person name="Goeker M."/>
        </authorList>
    </citation>
    <scope>NUCLEOTIDE SEQUENCE [LARGE SCALE GENOMIC DNA]</scope>
    <source>
        <strain evidence="8 9">DSM 43383</strain>
    </source>
</reference>
<feature type="domain" description="HTH luxR-type" evidence="6">
    <location>
        <begin position="136"/>
        <end position="201"/>
    </location>
</feature>
<dbReference type="InterPro" id="IPR016032">
    <property type="entry name" value="Sig_transdc_resp-reg_C-effctor"/>
</dbReference>
<dbReference type="PRINTS" id="PR00038">
    <property type="entry name" value="HTHLUXR"/>
</dbReference>
<dbReference type="GO" id="GO:0006355">
    <property type="term" value="P:regulation of DNA-templated transcription"/>
    <property type="evidence" value="ECO:0007669"/>
    <property type="project" value="InterPro"/>
</dbReference>
<evidence type="ECO:0000256" key="1">
    <source>
        <dbReference type="ARBA" id="ARBA00022553"/>
    </source>
</evidence>
<dbReference type="PANTHER" id="PTHR43214">
    <property type="entry name" value="TWO-COMPONENT RESPONSE REGULATOR"/>
    <property type="match status" value="1"/>
</dbReference>
<evidence type="ECO:0000259" key="6">
    <source>
        <dbReference type="PROSITE" id="PS50043"/>
    </source>
</evidence>
<dbReference type="InterPro" id="IPR039420">
    <property type="entry name" value="WalR-like"/>
</dbReference>
<evidence type="ECO:0000313" key="9">
    <source>
        <dbReference type="Proteomes" id="UP000274601"/>
    </source>
</evidence>
<dbReference type="AlphaFoldDB" id="A0A495R001"/>
<sequence>MFRAGVRAALETGTDLTVVGETGTAAEGVSLARELRPDVVLMDLHLPDGSGIEATRELLDGAEPPPPRILVLTMSEEDDSVVAALRAGARGYVVKGVLRGELVQAVQTVAVGGAVFSPAVADRLGAYFTALHTAPSRAAFPDLTAREAEILDLVARGLDNRQIARRLVLSDKTVRNYVSQLLTKLQVHDRTQAAVRARDAGLGT</sequence>
<accession>A0A495R001</accession>
<dbReference type="EMBL" id="RBWU01000001">
    <property type="protein sequence ID" value="RKS79647.1"/>
    <property type="molecule type" value="Genomic_DNA"/>
</dbReference>
<feature type="domain" description="Response regulatory" evidence="7">
    <location>
        <begin position="1"/>
        <end position="110"/>
    </location>
</feature>
<keyword evidence="4" id="KW-0804">Transcription</keyword>
<gene>
    <name evidence="8" type="ORF">BZB76_1122</name>
</gene>
<dbReference type="SUPFAM" id="SSF52172">
    <property type="entry name" value="CheY-like"/>
    <property type="match status" value="1"/>
</dbReference>
<evidence type="ECO:0000256" key="4">
    <source>
        <dbReference type="ARBA" id="ARBA00023163"/>
    </source>
</evidence>
<keyword evidence="9" id="KW-1185">Reference proteome</keyword>
<name>A0A495R001_9ACTN</name>
<dbReference type="RefSeq" id="WP_337959736.1">
    <property type="nucleotide sequence ID" value="NZ_RBWU01000001.1"/>
</dbReference>
<dbReference type="Gene3D" id="3.40.50.2300">
    <property type="match status" value="1"/>
</dbReference>